<dbReference type="Gene3D" id="3.40.50.10170">
    <property type="match status" value="1"/>
</dbReference>
<comment type="caution">
    <text evidence="2">The sequence shown here is derived from an EMBL/GenBank/DDBJ whole genome shotgun (WGS) entry which is preliminary data.</text>
</comment>
<dbReference type="Proteomes" id="UP001248709">
    <property type="component" value="Unassembled WGS sequence"/>
</dbReference>
<dbReference type="SUPFAM" id="SSF82549">
    <property type="entry name" value="DAK1/DegV-like"/>
    <property type="match status" value="1"/>
</dbReference>
<proteinExistence type="predicted"/>
<protein>
    <submittedName>
        <fullName evidence="2">DegV family protein with EDD domain</fullName>
    </submittedName>
</protein>
<dbReference type="PANTHER" id="PTHR33434:SF2">
    <property type="entry name" value="FATTY ACID-BINDING PROTEIN TM_1468"/>
    <property type="match status" value="1"/>
</dbReference>
<evidence type="ECO:0000313" key="3">
    <source>
        <dbReference type="Proteomes" id="UP001248709"/>
    </source>
</evidence>
<dbReference type="Pfam" id="PF02645">
    <property type="entry name" value="DegV"/>
    <property type="match status" value="1"/>
</dbReference>
<dbReference type="InterPro" id="IPR050270">
    <property type="entry name" value="DegV_domain_contain"/>
</dbReference>
<keyword evidence="1" id="KW-0446">Lipid-binding</keyword>
<evidence type="ECO:0000313" key="2">
    <source>
        <dbReference type="EMBL" id="MDT3425095.1"/>
    </source>
</evidence>
<organism evidence="2 3">
    <name type="scientific">Paenibacillus forsythiae</name>
    <dbReference type="NCBI Taxonomy" id="365616"/>
    <lineage>
        <taxon>Bacteria</taxon>
        <taxon>Bacillati</taxon>
        <taxon>Bacillota</taxon>
        <taxon>Bacilli</taxon>
        <taxon>Bacillales</taxon>
        <taxon>Paenibacillaceae</taxon>
        <taxon>Paenibacillus</taxon>
    </lineage>
</organism>
<evidence type="ECO:0000256" key="1">
    <source>
        <dbReference type="ARBA" id="ARBA00023121"/>
    </source>
</evidence>
<sequence>MPNVKIYTDSTSDMPQGWKESYDIGVVPLYVVFEDATYRDGVDITPDEVYRKVAAAGALPKTAAPSPADFIHAFAPAIEEGRDIVYISLSSALSSTYQNACLAAEEFPPGRVKVVDSGTLCGGIALLAVKAAQAALRGGSSDEIVSMAEHSRSRLSTEFVIDTLDYIHMGGRCSGMQNFIGSLLKIRPVLRLAGGSIVPVSKVRGKKEKAVEQMLSHALSDIDRMDKELIIVAHTQAEKDARFLVDALKESTGGVGEIAVIEAGCVIGSHCGPNTVGMMYLTSGDRDMP</sequence>
<dbReference type="NCBIfam" id="TIGR00762">
    <property type="entry name" value="DegV"/>
    <property type="match status" value="1"/>
</dbReference>
<dbReference type="InterPro" id="IPR043168">
    <property type="entry name" value="DegV_C"/>
</dbReference>
<keyword evidence="3" id="KW-1185">Reference proteome</keyword>
<dbReference type="Gene3D" id="3.30.1180.10">
    <property type="match status" value="1"/>
</dbReference>
<dbReference type="EMBL" id="JAUSUY010000002">
    <property type="protein sequence ID" value="MDT3425095.1"/>
    <property type="molecule type" value="Genomic_DNA"/>
</dbReference>
<dbReference type="PANTHER" id="PTHR33434">
    <property type="entry name" value="DEGV DOMAIN-CONTAINING PROTEIN DR_1986-RELATED"/>
    <property type="match status" value="1"/>
</dbReference>
<name>A0ABU3H2P2_9BACL</name>
<accession>A0ABU3H2P2</accession>
<gene>
    <name evidence="2" type="ORF">J2Z22_000608</name>
</gene>
<dbReference type="InterPro" id="IPR003797">
    <property type="entry name" value="DegV"/>
</dbReference>
<reference evidence="2 3" key="1">
    <citation type="submission" date="2023-07" db="EMBL/GenBank/DDBJ databases">
        <title>Genomic Encyclopedia of Type Strains, Phase IV (KMG-IV): sequencing the most valuable type-strain genomes for metagenomic binning, comparative biology and taxonomic classification.</title>
        <authorList>
            <person name="Goeker M."/>
        </authorList>
    </citation>
    <scope>NUCLEOTIDE SEQUENCE [LARGE SCALE GENOMIC DNA]</scope>
    <source>
        <strain evidence="2 3">T98</strain>
    </source>
</reference>
<dbReference type="PROSITE" id="PS51482">
    <property type="entry name" value="DEGV"/>
    <property type="match status" value="1"/>
</dbReference>
<dbReference type="RefSeq" id="WP_312000725.1">
    <property type="nucleotide sequence ID" value="NZ_JAUSUY010000002.1"/>
</dbReference>